<name>A0A9P0AEK3_BEMTA</name>
<dbReference type="InterPro" id="IPR000863">
    <property type="entry name" value="Sulfotransferase_dom"/>
</dbReference>
<dbReference type="KEGG" id="btab:109031564"/>
<organism evidence="4 5">
    <name type="scientific">Bemisia tabaci</name>
    <name type="common">Sweetpotato whitefly</name>
    <name type="synonym">Aleurodes tabaci</name>
    <dbReference type="NCBI Taxonomy" id="7038"/>
    <lineage>
        <taxon>Eukaryota</taxon>
        <taxon>Metazoa</taxon>
        <taxon>Ecdysozoa</taxon>
        <taxon>Arthropoda</taxon>
        <taxon>Hexapoda</taxon>
        <taxon>Insecta</taxon>
        <taxon>Pterygota</taxon>
        <taxon>Neoptera</taxon>
        <taxon>Paraneoptera</taxon>
        <taxon>Hemiptera</taxon>
        <taxon>Sternorrhyncha</taxon>
        <taxon>Aleyrodoidea</taxon>
        <taxon>Aleyrodidae</taxon>
        <taxon>Aleyrodinae</taxon>
        <taxon>Bemisia</taxon>
    </lineage>
</organism>
<dbReference type="EMBL" id="OU963865">
    <property type="protein sequence ID" value="CAH0388913.1"/>
    <property type="molecule type" value="Genomic_DNA"/>
</dbReference>
<dbReference type="InterPro" id="IPR027417">
    <property type="entry name" value="P-loop_NTPase"/>
</dbReference>
<evidence type="ECO:0000313" key="4">
    <source>
        <dbReference type="EMBL" id="CAH0388913.1"/>
    </source>
</evidence>
<evidence type="ECO:0000313" key="5">
    <source>
        <dbReference type="Proteomes" id="UP001152759"/>
    </source>
</evidence>
<accession>A0A9P0AEK3</accession>
<feature type="domain" description="Sulfotransferase" evidence="3">
    <location>
        <begin position="56"/>
        <end position="332"/>
    </location>
</feature>
<dbReference type="SUPFAM" id="SSF52540">
    <property type="entry name" value="P-loop containing nucleoside triphosphate hydrolases"/>
    <property type="match status" value="1"/>
</dbReference>
<evidence type="ECO:0000256" key="1">
    <source>
        <dbReference type="ARBA" id="ARBA00005771"/>
    </source>
</evidence>
<dbReference type="Gene3D" id="3.40.50.300">
    <property type="entry name" value="P-loop containing nucleotide triphosphate hydrolases"/>
    <property type="match status" value="1"/>
</dbReference>
<dbReference type="Proteomes" id="UP001152759">
    <property type="component" value="Chromosome 4"/>
</dbReference>
<dbReference type="Pfam" id="PF00685">
    <property type="entry name" value="Sulfotransfer_1"/>
    <property type="match status" value="1"/>
</dbReference>
<comment type="similarity">
    <text evidence="1">Belongs to the sulfotransferase 1 family.</text>
</comment>
<dbReference type="AlphaFoldDB" id="A0A9P0AEK3"/>
<keyword evidence="2" id="KW-0808">Transferase</keyword>
<keyword evidence="5" id="KW-1185">Reference proteome</keyword>
<reference evidence="4" key="1">
    <citation type="submission" date="2021-12" db="EMBL/GenBank/DDBJ databases">
        <authorList>
            <person name="King R."/>
        </authorList>
    </citation>
    <scope>NUCLEOTIDE SEQUENCE</scope>
</reference>
<sequence length="338" mass="39610">MFPHKIINAGPDNNKRILSYFRGEGEGFVQVGDQEWIIPAEYERSAADIYQFSPRPDDVWIMTFPRSGTTLCQELIWLLKNNLDTKKSAEIDIHAKAPFLEFSILRGPRLIQETMKLNADNSAAIDLLKKIFRPEFETAAELANPRIIKTHLPFCLLSPTLLPTSKVIYIARNPKDVIISCYHHNKLFKLNHHEYCGDLKTYWQFFKDNLVCYSPYWEHLKQAWTHRYHPNMLFLFYENLSKDRFSEIKKIAKFLDVNYSDDQLQQLVDFMEINNFRQRVRIKSDSVEIKGIIADHTEEFIRNGKVNGGDPELTPELSKEIDEWTAAHLQNTDLRFPE</sequence>
<evidence type="ECO:0000259" key="3">
    <source>
        <dbReference type="Pfam" id="PF00685"/>
    </source>
</evidence>
<evidence type="ECO:0000256" key="2">
    <source>
        <dbReference type="ARBA" id="ARBA00022679"/>
    </source>
</evidence>
<protein>
    <recommendedName>
        <fullName evidence="3">Sulfotransferase domain-containing protein</fullName>
    </recommendedName>
</protein>
<dbReference type="GO" id="GO:0008146">
    <property type="term" value="F:sulfotransferase activity"/>
    <property type="evidence" value="ECO:0007669"/>
    <property type="project" value="InterPro"/>
</dbReference>
<proteinExistence type="inferred from homology"/>
<dbReference type="PANTHER" id="PTHR11783">
    <property type="entry name" value="SULFOTRANSFERASE SULT"/>
    <property type="match status" value="1"/>
</dbReference>
<gene>
    <name evidence="4" type="ORF">BEMITA_LOCUS7797</name>
</gene>